<comment type="caution">
    <text evidence="2">The sequence shown here is derived from an EMBL/GenBank/DDBJ whole genome shotgun (WGS) entry which is preliminary data.</text>
</comment>
<reference evidence="2 3" key="1">
    <citation type="submission" date="2015-01" db="EMBL/GenBank/DDBJ databases">
        <title>Ahrensia donghaiensis sp. nov., a novel dimethylsulphoniopropionate-cleavage bacterium isolated from seawater and emended descriptions of the genus Ahrensia and Ahrensia kielensis.</title>
        <authorList>
            <person name="Liu J."/>
        </authorList>
    </citation>
    <scope>NUCLEOTIDE SEQUENCE [LARGE SCALE GENOMIC DNA]</scope>
    <source>
        <strain evidence="2 3">LZD062</strain>
    </source>
</reference>
<dbReference type="InterPro" id="IPR008228">
    <property type="entry name" value="UCP006173"/>
</dbReference>
<dbReference type="PANTHER" id="PTHR37421">
    <property type="entry name" value="UPF0260 PROTEIN YCGN"/>
    <property type="match status" value="1"/>
</dbReference>
<proteinExistence type="inferred from homology"/>
<comment type="similarity">
    <text evidence="1">Belongs to the UPF0260 family.</text>
</comment>
<evidence type="ECO:0000313" key="2">
    <source>
        <dbReference type="EMBL" id="KPB01171.1"/>
    </source>
</evidence>
<evidence type="ECO:0000313" key="3">
    <source>
        <dbReference type="Proteomes" id="UP000038011"/>
    </source>
</evidence>
<sequence>MTVEKPFWEEKTLAEMTAGEWESLCDGCGKCCMSKLIDDDTDEIYYTTVACRLFDPVTCRCADYENRQKKVSDCVKLTPENVGEIAWLPATCAYRLLNEGKPLFDWHPLISGDPESVHKADISMRGAVSAFEHHMTHDGEYLEHLVDGSL</sequence>
<gene>
    <name evidence="2" type="ORF">SU32_09770</name>
</gene>
<dbReference type="Pfam" id="PF03692">
    <property type="entry name" value="CxxCxxCC"/>
    <property type="match status" value="1"/>
</dbReference>
<organism evidence="2 3">
    <name type="scientific">Ahrensia marina</name>
    <dbReference type="NCBI Taxonomy" id="1514904"/>
    <lineage>
        <taxon>Bacteria</taxon>
        <taxon>Pseudomonadati</taxon>
        <taxon>Pseudomonadota</taxon>
        <taxon>Alphaproteobacteria</taxon>
        <taxon>Hyphomicrobiales</taxon>
        <taxon>Ahrensiaceae</taxon>
        <taxon>Ahrensia</taxon>
    </lineage>
</organism>
<dbReference type="RefSeq" id="WP_082376615.1">
    <property type="nucleotide sequence ID" value="NZ_JXMU01000013.1"/>
</dbReference>
<evidence type="ECO:0000256" key="1">
    <source>
        <dbReference type="HAMAP-Rule" id="MF_00676"/>
    </source>
</evidence>
<dbReference type="PIRSF" id="PIRSF006173">
    <property type="entry name" value="UCP006173"/>
    <property type="match status" value="1"/>
</dbReference>
<dbReference type="PANTHER" id="PTHR37421:SF1">
    <property type="entry name" value="UPF0260 PROTEIN YCGN"/>
    <property type="match status" value="1"/>
</dbReference>
<protein>
    <recommendedName>
        <fullName evidence="1">UPF0260 protein SU32_09770</fullName>
    </recommendedName>
</protein>
<dbReference type="Proteomes" id="UP000038011">
    <property type="component" value="Unassembled WGS sequence"/>
</dbReference>
<name>A0A0N0E7G6_9HYPH</name>
<dbReference type="EMBL" id="JXMU01000013">
    <property type="protein sequence ID" value="KPB01171.1"/>
    <property type="molecule type" value="Genomic_DNA"/>
</dbReference>
<dbReference type="HAMAP" id="MF_00676">
    <property type="entry name" value="UPF0260"/>
    <property type="match status" value="1"/>
</dbReference>
<dbReference type="AlphaFoldDB" id="A0A0N0E7G6"/>
<dbReference type="STRING" id="1514904.SU32_09770"/>
<dbReference type="NCBIfam" id="NF003507">
    <property type="entry name" value="PRK05170.2-5"/>
    <property type="match status" value="1"/>
</dbReference>
<accession>A0A0N0E7G6</accession>
<dbReference type="InterPro" id="IPR005358">
    <property type="entry name" value="Puta_zinc/iron-chelating_dom"/>
</dbReference>
<dbReference type="NCBIfam" id="NF003501">
    <property type="entry name" value="PRK05170.1-5"/>
    <property type="match status" value="1"/>
</dbReference>
<dbReference type="OrthoDB" id="9786855at2"/>
<dbReference type="PATRIC" id="fig|1514904.3.peg.785"/>
<keyword evidence="3" id="KW-1185">Reference proteome</keyword>